<name>W2S4K8_CYPE1</name>
<feature type="region of interest" description="Disordered" evidence="17">
    <location>
        <begin position="315"/>
        <end position="363"/>
    </location>
</feature>
<dbReference type="GO" id="GO:0072686">
    <property type="term" value="C:mitotic spindle"/>
    <property type="evidence" value="ECO:0007669"/>
    <property type="project" value="InterPro"/>
</dbReference>
<comment type="subcellular location">
    <subcellularLocation>
        <location evidence="3">Chromosome</location>
        <location evidence="3">Centromere</location>
        <location evidence="3">Kinetochore</location>
    </subcellularLocation>
    <subcellularLocation>
        <location evidence="2">Cytoplasm</location>
        <location evidence="2">Cytoskeleton</location>
        <location evidence="2">Spindle</location>
    </subcellularLocation>
    <subcellularLocation>
        <location evidence="1">Nucleus</location>
    </subcellularLocation>
</comment>
<feature type="region of interest" description="Disordered" evidence="17">
    <location>
        <begin position="140"/>
        <end position="177"/>
    </location>
</feature>
<evidence type="ECO:0000256" key="3">
    <source>
        <dbReference type="ARBA" id="ARBA00004629"/>
    </source>
</evidence>
<dbReference type="AlphaFoldDB" id="W2S4K8"/>
<keyword evidence="15" id="KW-0131">Cell cycle</keyword>
<keyword evidence="6" id="KW-0158">Chromosome</keyword>
<comment type="similarity">
    <text evidence="4">Belongs to the DASH complex ASK1 family.</text>
</comment>
<dbReference type="PANTHER" id="PTHR28200:SF1">
    <property type="entry name" value="DASH COMPLEX SUBUNIT ASK1"/>
    <property type="match status" value="1"/>
</dbReference>
<keyword evidence="16" id="KW-0137">Centromere</keyword>
<dbReference type="STRING" id="1220924.W2S4K8"/>
<keyword evidence="11" id="KW-0159">Chromosome partition</keyword>
<dbReference type="HOGENOM" id="CLU_625697_0_0_1"/>
<keyword evidence="8" id="KW-0132">Cell division</keyword>
<accession>W2S4K8</accession>
<dbReference type="GO" id="GO:0044732">
    <property type="term" value="C:mitotic spindle pole body"/>
    <property type="evidence" value="ECO:0007669"/>
    <property type="project" value="TreeGrafter"/>
</dbReference>
<dbReference type="Pfam" id="PF08655">
    <property type="entry name" value="DASH_Ask1"/>
    <property type="match status" value="1"/>
</dbReference>
<feature type="region of interest" description="Disordered" evidence="17">
    <location>
        <begin position="93"/>
        <end position="125"/>
    </location>
</feature>
<dbReference type="GO" id="GO:0051301">
    <property type="term" value="P:cell division"/>
    <property type="evidence" value="ECO:0007669"/>
    <property type="project" value="UniProtKB-KW"/>
</dbReference>
<evidence type="ECO:0000256" key="15">
    <source>
        <dbReference type="ARBA" id="ARBA00023306"/>
    </source>
</evidence>
<sequence>MTRPSSTAQQRQLTATEELEKLEQSITLTLQEIDHNFSRAHRIVTSSILPIVEQYTNHSRDVWEGSKFWKQFFESSANVSLSGYEEQALANSHLHEETTTTDDSQATTSHTTLETSDSISTPTAQHISTDSIADLDISNMTLSPSKSSTPRPRTKQRLAQDYSASTPASVFVEDPSPYETLRQEVTSTAVDSTLESDQTSSLSDTQPAPSTPGAQTTHFDPSDIAQTPQSSPFLPPPPSERRPSTSRKQTDPLLHRILDKNYRVQATPLTTTRHRSPVRATPATAQRTRGKLFESTLSSSPEVAPPQLHTELFSPAKARGPRTPGVSVLTPGRPKARPSLPRGQETGVSAMQTPPAHKSAAPTGGAWDFDSDEEDTDLQFGSPPKTMQFHVPQNRLLKTPAKEASRRIVDDLLTTAGLSPHRNTAGEIEITEDDLDLDVEIGEDGQYIYQYGDEDGDRAGDVAVGEQEEEERSPTVVRPAKGLEDETF</sequence>
<evidence type="ECO:0000256" key="6">
    <source>
        <dbReference type="ARBA" id="ARBA00022454"/>
    </source>
</evidence>
<evidence type="ECO:0000313" key="18">
    <source>
        <dbReference type="EMBL" id="ETN43641.1"/>
    </source>
</evidence>
<dbReference type="OrthoDB" id="5573898at2759"/>
<dbReference type="PANTHER" id="PTHR28200">
    <property type="entry name" value="DASH COMPLEX SUBUNIT ASK1"/>
    <property type="match status" value="1"/>
</dbReference>
<dbReference type="eggNOG" id="ENOG502RZQN">
    <property type="taxonomic scope" value="Eukaryota"/>
</dbReference>
<evidence type="ECO:0000256" key="2">
    <source>
        <dbReference type="ARBA" id="ARBA00004186"/>
    </source>
</evidence>
<evidence type="ECO:0000256" key="9">
    <source>
        <dbReference type="ARBA" id="ARBA00022701"/>
    </source>
</evidence>
<keyword evidence="7" id="KW-0963">Cytoplasm</keyword>
<dbReference type="GO" id="GO:0005874">
    <property type="term" value="C:microtubule"/>
    <property type="evidence" value="ECO:0007669"/>
    <property type="project" value="UniProtKB-KW"/>
</dbReference>
<feature type="region of interest" description="Disordered" evidence="17">
    <location>
        <begin position="451"/>
        <end position="488"/>
    </location>
</feature>
<feature type="compositionally biased region" description="Polar residues" evidence="17">
    <location>
        <begin position="189"/>
        <end position="227"/>
    </location>
</feature>
<evidence type="ECO:0000256" key="12">
    <source>
        <dbReference type="ARBA" id="ARBA00022838"/>
    </source>
</evidence>
<organism evidence="18 19">
    <name type="scientific">Cyphellophora europaea (strain CBS 101466)</name>
    <name type="common">Phialophora europaea</name>
    <dbReference type="NCBI Taxonomy" id="1220924"/>
    <lineage>
        <taxon>Eukaryota</taxon>
        <taxon>Fungi</taxon>
        <taxon>Dikarya</taxon>
        <taxon>Ascomycota</taxon>
        <taxon>Pezizomycotina</taxon>
        <taxon>Eurotiomycetes</taxon>
        <taxon>Chaetothyriomycetidae</taxon>
        <taxon>Chaetothyriales</taxon>
        <taxon>Cyphellophoraceae</taxon>
        <taxon>Cyphellophora</taxon>
    </lineage>
</organism>
<evidence type="ECO:0000256" key="4">
    <source>
        <dbReference type="ARBA" id="ARBA00010731"/>
    </source>
</evidence>
<dbReference type="EMBL" id="KB822718">
    <property type="protein sequence ID" value="ETN43641.1"/>
    <property type="molecule type" value="Genomic_DNA"/>
</dbReference>
<evidence type="ECO:0000256" key="16">
    <source>
        <dbReference type="ARBA" id="ARBA00023328"/>
    </source>
</evidence>
<keyword evidence="14" id="KW-0539">Nucleus</keyword>
<evidence type="ECO:0000256" key="17">
    <source>
        <dbReference type="SAM" id="MobiDB-lite"/>
    </source>
</evidence>
<feature type="compositionally biased region" description="Low complexity" evidence="17">
    <location>
        <begin position="101"/>
        <end position="112"/>
    </location>
</feature>
<evidence type="ECO:0000256" key="10">
    <source>
        <dbReference type="ARBA" id="ARBA00022776"/>
    </source>
</evidence>
<dbReference type="InterPro" id="IPR013964">
    <property type="entry name" value="DASH_Ask1"/>
</dbReference>
<evidence type="ECO:0000313" key="19">
    <source>
        <dbReference type="Proteomes" id="UP000030752"/>
    </source>
</evidence>
<feature type="compositionally biased region" description="Basic and acidic residues" evidence="17">
    <location>
        <begin position="239"/>
        <end position="262"/>
    </location>
</feature>
<dbReference type="Proteomes" id="UP000030752">
    <property type="component" value="Unassembled WGS sequence"/>
</dbReference>
<protein>
    <recommendedName>
        <fullName evidence="5">DASH complex subunit ASK1</fullName>
    </recommendedName>
</protein>
<evidence type="ECO:0000256" key="13">
    <source>
        <dbReference type="ARBA" id="ARBA00023212"/>
    </source>
</evidence>
<feature type="compositionally biased region" description="Polar residues" evidence="17">
    <location>
        <begin position="113"/>
        <end position="125"/>
    </location>
</feature>
<proteinExistence type="inferred from homology"/>
<evidence type="ECO:0000256" key="7">
    <source>
        <dbReference type="ARBA" id="ARBA00022490"/>
    </source>
</evidence>
<dbReference type="RefSeq" id="XP_008715377.1">
    <property type="nucleotide sequence ID" value="XM_008717155.1"/>
</dbReference>
<reference evidence="18 19" key="1">
    <citation type="submission" date="2013-03" db="EMBL/GenBank/DDBJ databases">
        <title>The Genome Sequence of Phialophora europaea CBS 101466.</title>
        <authorList>
            <consortium name="The Broad Institute Genomics Platform"/>
            <person name="Cuomo C."/>
            <person name="de Hoog S."/>
            <person name="Gorbushina A."/>
            <person name="Walker B."/>
            <person name="Young S.K."/>
            <person name="Zeng Q."/>
            <person name="Gargeya S."/>
            <person name="Fitzgerald M."/>
            <person name="Haas B."/>
            <person name="Abouelleil A."/>
            <person name="Allen A.W."/>
            <person name="Alvarado L."/>
            <person name="Arachchi H.M."/>
            <person name="Berlin A.M."/>
            <person name="Chapman S.B."/>
            <person name="Gainer-Dewar J."/>
            <person name="Goldberg J."/>
            <person name="Griggs A."/>
            <person name="Gujja S."/>
            <person name="Hansen M."/>
            <person name="Howarth C."/>
            <person name="Imamovic A."/>
            <person name="Ireland A."/>
            <person name="Larimer J."/>
            <person name="McCowan C."/>
            <person name="Murphy C."/>
            <person name="Pearson M."/>
            <person name="Poon T.W."/>
            <person name="Priest M."/>
            <person name="Roberts A."/>
            <person name="Saif S."/>
            <person name="Shea T."/>
            <person name="Sisk P."/>
            <person name="Sykes S."/>
            <person name="Wortman J."/>
            <person name="Nusbaum C."/>
            <person name="Birren B."/>
        </authorList>
    </citation>
    <scope>NUCLEOTIDE SEQUENCE [LARGE SCALE GENOMIC DNA]</scope>
    <source>
        <strain evidence="18 19">CBS 101466</strain>
    </source>
</reference>
<feature type="region of interest" description="Disordered" evidence="17">
    <location>
        <begin position="189"/>
        <end position="288"/>
    </location>
</feature>
<evidence type="ECO:0000256" key="8">
    <source>
        <dbReference type="ARBA" id="ARBA00022618"/>
    </source>
</evidence>
<evidence type="ECO:0000256" key="14">
    <source>
        <dbReference type="ARBA" id="ARBA00023242"/>
    </source>
</evidence>
<dbReference type="GO" id="GO:0008608">
    <property type="term" value="P:attachment of spindle microtubules to kinetochore"/>
    <property type="evidence" value="ECO:0007669"/>
    <property type="project" value="InterPro"/>
</dbReference>
<dbReference type="InParanoid" id="W2S4K8"/>
<dbReference type="GeneID" id="19970139"/>
<evidence type="ECO:0000256" key="1">
    <source>
        <dbReference type="ARBA" id="ARBA00004123"/>
    </source>
</evidence>
<evidence type="ECO:0000256" key="5">
    <source>
        <dbReference type="ARBA" id="ARBA00014520"/>
    </source>
</evidence>
<evidence type="ECO:0000256" key="11">
    <source>
        <dbReference type="ARBA" id="ARBA00022829"/>
    </source>
</evidence>
<dbReference type="VEuPathDB" id="FungiDB:HMPREF1541_02800"/>
<keyword evidence="19" id="KW-1185">Reference proteome</keyword>
<dbReference type="GO" id="GO:0042729">
    <property type="term" value="C:DASH complex"/>
    <property type="evidence" value="ECO:0007669"/>
    <property type="project" value="InterPro"/>
</dbReference>
<keyword evidence="10" id="KW-0498">Mitosis</keyword>
<gene>
    <name evidence="18" type="ORF">HMPREF1541_02800</name>
</gene>
<keyword evidence="13" id="KW-0206">Cytoskeleton</keyword>
<keyword evidence="12" id="KW-0995">Kinetochore</keyword>
<keyword evidence="9" id="KW-0493">Microtubule</keyword>